<accession>A0A7J0G5H6</accession>
<gene>
    <name evidence="1" type="ORF">Acr_18g0002130</name>
</gene>
<dbReference type="EMBL" id="BJWL01000018">
    <property type="protein sequence ID" value="GFZ06043.1"/>
    <property type="molecule type" value="Genomic_DNA"/>
</dbReference>
<sequence>MQDVGEVGFDRGDEVEKRTWRDEDSCDFLAVLVVLLVFSTPFRSLSPKHESSSGDRRIRIVISAPNQLQWQIKEQTARIFIVSNTNVVHYYGRRSPRTTLKFFQGNCPGNHMSHFLFHFFSNSLLPWSHRPSPSKTRQEQAESPAFELLFVTMIHALYANLVLPMIPAFVRPSPRFAPSQVIFAELIEAGEGQRVLPGQRINGRRRRVAPILQFLLLLLRHWDEVAELGRLMLKNLVLEGGNGRGSRDVSLNFGADDSFTEIGSTEICFSCCIKLSFLTKNSLGFGIFCCGFRHLPEEGCDLKEEEASCSWR</sequence>
<comment type="caution">
    <text evidence="1">The sequence shown here is derived from an EMBL/GenBank/DDBJ whole genome shotgun (WGS) entry which is preliminary data.</text>
</comment>
<evidence type="ECO:0000313" key="2">
    <source>
        <dbReference type="Proteomes" id="UP000585474"/>
    </source>
</evidence>
<organism evidence="1 2">
    <name type="scientific">Actinidia rufa</name>
    <dbReference type="NCBI Taxonomy" id="165716"/>
    <lineage>
        <taxon>Eukaryota</taxon>
        <taxon>Viridiplantae</taxon>
        <taxon>Streptophyta</taxon>
        <taxon>Embryophyta</taxon>
        <taxon>Tracheophyta</taxon>
        <taxon>Spermatophyta</taxon>
        <taxon>Magnoliopsida</taxon>
        <taxon>eudicotyledons</taxon>
        <taxon>Gunneridae</taxon>
        <taxon>Pentapetalae</taxon>
        <taxon>asterids</taxon>
        <taxon>Ericales</taxon>
        <taxon>Actinidiaceae</taxon>
        <taxon>Actinidia</taxon>
    </lineage>
</organism>
<name>A0A7J0G5H6_9ERIC</name>
<protein>
    <submittedName>
        <fullName evidence="1">Uncharacterized protein</fullName>
    </submittedName>
</protein>
<dbReference type="AlphaFoldDB" id="A0A7J0G5H6"/>
<evidence type="ECO:0000313" key="1">
    <source>
        <dbReference type="EMBL" id="GFZ06043.1"/>
    </source>
</evidence>
<proteinExistence type="predicted"/>
<dbReference type="Proteomes" id="UP000585474">
    <property type="component" value="Unassembled WGS sequence"/>
</dbReference>
<reference evidence="1 2" key="1">
    <citation type="submission" date="2019-07" db="EMBL/GenBank/DDBJ databases">
        <title>De Novo Assembly of kiwifruit Actinidia rufa.</title>
        <authorList>
            <person name="Sugita-Konishi S."/>
            <person name="Sato K."/>
            <person name="Mori E."/>
            <person name="Abe Y."/>
            <person name="Kisaki G."/>
            <person name="Hamano K."/>
            <person name="Suezawa K."/>
            <person name="Otani M."/>
            <person name="Fukuda T."/>
            <person name="Manabe T."/>
            <person name="Gomi K."/>
            <person name="Tabuchi M."/>
            <person name="Akimitsu K."/>
            <person name="Kataoka I."/>
        </authorList>
    </citation>
    <scope>NUCLEOTIDE SEQUENCE [LARGE SCALE GENOMIC DNA]</scope>
    <source>
        <strain evidence="2">cv. Fuchu</strain>
    </source>
</reference>
<keyword evidence="2" id="KW-1185">Reference proteome</keyword>